<keyword evidence="11" id="KW-0969">Cilium</keyword>
<keyword evidence="5" id="KW-1003">Cell membrane</keyword>
<dbReference type="EMBL" id="APBN01000001">
    <property type="protein sequence ID" value="EMT54189.1"/>
    <property type="molecule type" value="Genomic_DNA"/>
</dbReference>
<evidence type="ECO:0000313" key="12">
    <source>
        <dbReference type="Proteomes" id="UP000012081"/>
    </source>
</evidence>
<reference evidence="11 12" key="1">
    <citation type="submission" date="2013-03" db="EMBL/GenBank/DDBJ databases">
        <title>Assembly of a new bacterial strain Brevibacillus borstelensis AK1.</title>
        <authorList>
            <person name="Rajan I."/>
            <person name="PoliReddy D."/>
            <person name="Sugumar T."/>
            <person name="Rathinam K."/>
            <person name="Alqarawi S."/>
            <person name="Khalil A.B."/>
            <person name="Sivakumar N."/>
        </authorList>
    </citation>
    <scope>NUCLEOTIDE SEQUENCE [LARGE SCALE GENOMIC DNA]</scope>
    <source>
        <strain evidence="11 12">AK1</strain>
    </source>
</reference>
<evidence type="ECO:0000256" key="6">
    <source>
        <dbReference type="ARBA" id="ARBA00022500"/>
    </source>
</evidence>
<keyword evidence="9" id="KW-0472">Membrane</keyword>
<dbReference type="GO" id="GO:0044781">
    <property type="term" value="P:bacterial-type flagellum organization"/>
    <property type="evidence" value="ECO:0007669"/>
    <property type="project" value="UniProtKB-KW"/>
</dbReference>
<evidence type="ECO:0000256" key="9">
    <source>
        <dbReference type="ARBA" id="ARBA00023136"/>
    </source>
</evidence>
<evidence type="ECO:0000313" key="11">
    <source>
        <dbReference type="EMBL" id="EMT54189.1"/>
    </source>
</evidence>
<evidence type="ECO:0000256" key="7">
    <source>
        <dbReference type="ARBA" id="ARBA00022795"/>
    </source>
</evidence>
<keyword evidence="7" id="KW-1005">Bacterial flagellum biogenesis</keyword>
<protein>
    <recommendedName>
        <fullName evidence="3">Flagellar FliJ protein</fullName>
    </recommendedName>
</protein>
<keyword evidence="6" id="KW-0145">Chemotaxis</keyword>
<dbReference type="GO" id="GO:0006935">
    <property type="term" value="P:chemotaxis"/>
    <property type="evidence" value="ECO:0007669"/>
    <property type="project" value="UniProtKB-KW"/>
</dbReference>
<evidence type="ECO:0000256" key="5">
    <source>
        <dbReference type="ARBA" id="ARBA00022475"/>
    </source>
</evidence>
<evidence type="ECO:0000256" key="1">
    <source>
        <dbReference type="ARBA" id="ARBA00004413"/>
    </source>
</evidence>
<keyword evidence="11" id="KW-0282">Flagellum</keyword>
<keyword evidence="10" id="KW-1006">Bacterial flagellum protein export</keyword>
<dbReference type="GO" id="GO:0071973">
    <property type="term" value="P:bacterial-type flagellum-dependent cell motility"/>
    <property type="evidence" value="ECO:0007669"/>
    <property type="project" value="InterPro"/>
</dbReference>
<organism evidence="11 12">
    <name type="scientific">Brevibacillus borstelensis AK1</name>
    <dbReference type="NCBI Taxonomy" id="1300222"/>
    <lineage>
        <taxon>Bacteria</taxon>
        <taxon>Bacillati</taxon>
        <taxon>Bacillota</taxon>
        <taxon>Bacilli</taxon>
        <taxon>Bacillales</taxon>
        <taxon>Paenibacillaceae</taxon>
        <taxon>Brevibacillus</taxon>
    </lineage>
</organism>
<dbReference type="RefSeq" id="WP_003385892.1">
    <property type="nucleotide sequence ID" value="NZ_APBN01000001.1"/>
</dbReference>
<comment type="subcellular location">
    <subcellularLocation>
        <location evidence="1">Cell membrane</location>
        <topology evidence="1">Peripheral membrane protein</topology>
        <orientation evidence="1">Cytoplasmic side</orientation>
    </subcellularLocation>
</comment>
<gene>
    <name evidence="11" type="ORF">I532_01245</name>
</gene>
<keyword evidence="8" id="KW-0653">Protein transport</keyword>
<evidence type="ECO:0000256" key="4">
    <source>
        <dbReference type="ARBA" id="ARBA00022448"/>
    </source>
</evidence>
<dbReference type="STRING" id="1300222.I532_01245"/>
<dbReference type="InterPro" id="IPR012823">
    <property type="entry name" value="Flagell_FliJ"/>
</dbReference>
<dbReference type="Proteomes" id="UP000012081">
    <property type="component" value="Unassembled WGS sequence"/>
</dbReference>
<evidence type="ECO:0000256" key="10">
    <source>
        <dbReference type="ARBA" id="ARBA00023225"/>
    </source>
</evidence>
<keyword evidence="12" id="KW-1185">Reference proteome</keyword>
<dbReference type="GO" id="GO:0005886">
    <property type="term" value="C:plasma membrane"/>
    <property type="evidence" value="ECO:0007669"/>
    <property type="project" value="UniProtKB-SubCell"/>
</dbReference>
<evidence type="ECO:0000256" key="2">
    <source>
        <dbReference type="ARBA" id="ARBA00010004"/>
    </source>
</evidence>
<proteinExistence type="inferred from homology"/>
<keyword evidence="11" id="KW-0966">Cell projection</keyword>
<accession>M8DD06</accession>
<dbReference type="AlphaFoldDB" id="M8DD06"/>
<keyword evidence="4" id="KW-0813">Transport</keyword>
<dbReference type="InterPro" id="IPR053716">
    <property type="entry name" value="Flag_assembly_chemotaxis_eff"/>
</dbReference>
<dbReference type="Gene3D" id="1.10.287.1700">
    <property type="match status" value="1"/>
</dbReference>
<evidence type="ECO:0000256" key="3">
    <source>
        <dbReference type="ARBA" id="ARBA00020392"/>
    </source>
</evidence>
<dbReference type="NCBIfam" id="TIGR02473">
    <property type="entry name" value="flagell_FliJ"/>
    <property type="match status" value="1"/>
</dbReference>
<dbReference type="GO" id="GO:0009288">
    <property type="term" value="C:bacterial-type flagellum"/>
    <property type="evidence" value="ECO:0007669"/>
    <property type="project" value="InterPro"/>
</dbReference>
<dbReference type="GeneID" id="89499383"/>
<dbReference type="PANTHER" id="PTHR38786:SF1">
    <property type="entry name" value="FLAGELLAR FLIJ PROTEIN"/>
    <property type="match status" value="1"/>
</dbReference>
<name>M8DD06_9BACL</name>
<dbReference type="OrthoDB" id="2678901at2"/>
<comment type="similarity">
    <text evidence="2">Belongs to the FliJ family.</text>
</comment>
<comment type="caution">
    <text evidence="11">The sequence shown here is derived from an EMBL/GenBank/DDBJ whole genome shotgun (WGS) entry which is preliminary data.</text>
</comment>
<dbReference type="Pfam" id="PF02050">
    <property type="entry name" value="FliJ"/>
    <property type="match status" value="1"/>
</dbReference>
<evidence type="ECO:0000256" key="8">
    <source>
        <dbReference type="ARBA" id="ARBA00022927"/>
    </source>
</evidence>
<sequence>MKVFQFHLQKVLDVKEKEKEQAEWDFGKSIQRKNEEEWKLGQLHELHEEATGMLHSVQAEPVSVAHLMEITRYRQSVERSIHNQKQMVYGCVREMERCQMLLTERMKETQLWHKLRERAHGQYLEAEKQREQKEMDEIGTQLYLRKSN</sequence>
<dbReference type="GO" id="GO:0015031">
    <property type="term" value="P:protein transport"/>
    <property type="evidence" value="ECO:0007669"/>
    <property type="project" value="UniProtKB-KW"/>
</dbReference>
<dbReference type="InterPro" id="IPR052570">
    <property type="entry name" value="FliJ"/>
</dbReference>
<dbReference type="PATRIC" id="fig|1300222.3.peg.263"/>
<dbReference type="PANTHER" id="PTHR38786">
    <property type="entry name" value="FLAGELLAR FLIJ PROTEIN"/>
    <property type="match status" value="1"/>
</dbReference>